<feature type="coiled-coil region" evidence="3">
    <location>
        <begin position="142"/>
        <end position="173"/>
    </location>
</feature>
<keyword evidence="5" id="KW-1185">Reference proteome</keyword>
<evidence type="ECO:0000256" key="2">
    <source>
        <dbReference type="ARBA" id="ARBA00033306"/>
    </source>
</evidence>
<dbReference type="Proteomes" id="UP000695000">
    <property type="component" value="Unplaced"/>
</dbReference>
<organism evidence="5 6">
    <name type="scientific">Nicrophorus vespilloides</name>
    <name type="common">Boreal carrion beetle</name>
    <dbReference type="NCBI Taxonomy" id="110193"/>
    <lineage>
        <taxon>Eukaryota</taxon>
        <taxon>Metazoa</taxon>
        <taxon>Ecdysozoa</taxon>
        <taxon>Arthropoda</taxon>
        <taxon>Hexapoda</taxon>
        <taxon>Insecta</taxon>
        <taxon>Pterygota</taxon>
        <taxon>Neoptera</taxon>
        <taxon>Endopterygota</taxon>
        <taxon>Coleoptera</taxon>
        <taxon>Polyphaga</taxon>
        <taxon>Staphyliniformia</taxon>
        <taxon>Silphidae</taxon>
        <taxon>Nicrophorinae</taxon>
        <taxon>Nicrophorus</taxon>
    </lineage>
</organism>
<dbReference type="Pfam" id="PF16071">
    <property type="entry name" value="DUF4812"/>
    <property type="match status" value="1"/>
</dbReference>
<keyword evidence="3" id="KW-0175">Coiled coil</keyword>
<dbReference type="Pfam" id="PF22611">
    <property type="entry name" value="CFAP126"/>
    <property type="match status" value="1"/>
</dbReference>
<dbReference type="PANTHER" id="PTHR34639:SF1">
    <property type="entry name" value="PROTEIN FLATTOP"/>
    <property type="match status" value="1"/>
</dbReference>
<dbReference type="InterPro" id="IPR032084">
    <property type="entry name" value="DUF4812"/>
</dbReference>
<dbReference type="PANTHER" id="PTHR34639">
    <property type="entry name" value="PROTEIN FLATTOP"/>
    <property type="match status" value="1"/>
</dbReference>
<dbReference type="GeneID" id="108558156"/>
<proteinExistence type="inferred from homology"/>
<comment type="similarity">
    <text evidence="1">Belongs to the Flattop family.</text>
</comment>
<reference evidence="6" key="1">
    <citation type="submission" date="2025-08" db="UniProtKB">
        <authorList>
            <consortium name="RefSeq"/>
        </authorList>
    </citation>
    <scope>IDENTIFICATION</scope>
    <source>
        <tissue evidence="6">Whole Larva</tissue>
    </source>
</reference>
<feature type="domain" description="DUF4812" evidence="4">
    <location>
        <begin position="524"/>
        <end position="586"/>
    </location>
</feature>
<evidence type="ECO:0000313" key="5">
    <source>
        <dbReference type="Proteomes" id="UP000695000"/>
    </source>
</evidence>
<dbReference type="CDD" id="cd23705">
    <property type="entry name" value="Flattop"/>
    <property type="match status" value="1"/>
</dbReference>
<evidence type="ECO:0000259" key="4">
    <source>
        <dbReference type="Pfam" id="PF16071"/>
    </source>
</evidence>
<gene>
    <name evidence="6" type="primary">LOC108558156</name>
</gene>
<evidence type="ECO:0000256" key="1">
    <source>
        <dbReference type="ARBA" id="ARBA00009887"/>
    </source>
</evidence>
<accession>A0ABM1M7B5</accession>
<protein>
    <recommendedName>
        <fullName evidence="2">Cilia- and flagella-associated protein 126</fullName>
    </recommendedName>
</protein>
<evidence type="ECO:0000313" key="6">
    <source>
        <dbReference type="RefSeq" id="XP_017770465.1"/>
    </source>
</evidence>
<dbReference type="RefSeq" id="XP_017770465.1">
    <property type="nucleotide sequence ID" value="XM_017914976.1"/>
</dbReference>
<sequence>MRRKDFVDEFEPKRLRNWQVPKWYPDAPIPRAGKTVVVSNDRGHLLPGIPRSQDNPWGNYVNTWNLPKKITREIANQLSAPNKIHVDSYRYRVKQYEKKKDYARKHKGFDGGDAISVSGDSVKEEHRSEKDCGCCGLCCMCLAKCKAQKAETRKSNEEQLEKIVDELASMQDEQVPLKDKPPRCPIHDKSPYNANYCFCVGIQSWICCINLYSEFVCIFECCKDLSYIPGALTDERHRLESHYGLQQSLRRCDEDKTSGRGFPVYRECFGSTIGSEDKEVIREMPKLDKVYLEAATNFELARELHKVNLEHEPLPDTVPNYYFRKMQMEHPDKHPGLAIKGKNYAAAVGYKPHSGYAPNRCTKMKVFRPKTSSTEASEVESVNLFDKKWRFIKQNKVRPIDLAIRWDMSPANPGDEPRRPKHIDGSNGSQAPAVFSMVHTPKTGQAEEISGNAEPLFERPKTTPVTRKEQEILGDKKCCMNRLCVACELKDLPVPRRPKEEYKMAFKAGTPNTRSSEGSQIYVKVPKQKEPYGKRSYTIKSLNAPFSLKKDRREDYPDHWRLASVYQHSYKPIHLRKKSLLQSVFQ</sequence>
<evidence type="ECO:0000256" key="3">
    <source>
        <dbReference type="SAM" id="Coils"/>
    </source>
</evidence>
<dbReference type="InterPro" id="IPR038797">
    <property type="entry name" value="Fltp"/>
</dbReference>
<name>A0ABM1M7B5_NICVS</name>